<accession>A0A160T7L7</accession>
<dbReference type="AlphaFoldDB" id="A0A160T7L7"/>
<evidence type="ECO:0000256" key="2">
    <source>
        <dbReference type="ARBA" id="ARBA00022801"/>
    </source>
</evidence>
<feature type="domain" description="Creatinase N-terminal" evidence="4">
    <location>
        <begin position="9"/>
        <end position="144"/>
    </location>
</feature>
<dbReference type="KEGG" id="pbf:CFX0092_B0448"/>
<name>A0A160T7L7_9CHLR</name>
<keyword evidence="2 5" id="KW-0378">Hydrolase</keyword>
<dbReference type="InterPro" id="IPR001714">
    <property type="entry name" value="Pept_M24_MAP"/>
</dbReference>
<dbReference type="GO" id="GO:0008235">
    <property type="term" value="F:metalloexopeptidase activity"/>
    <property type="evidence" value="ECO:0007669"/>
    <property type="project" value="UniProtKB-ARBA"/>
</dbReference>
<keyword evidence="6" id="KW-1185">Reference proteome</keyword>
<dbReference type="InterPro" id="IPR050659">
    <property type="entry name" value="Peptidase_M24B"/>
</dbReference>
<proteinExistence type="predicted"/>
<dbReference type="PANTHER" id="PTHR46112">
    <property type="entry name" value="AMINOPEPTIDASE"/>
    <property type="match status" value="1"/>
</dbReference>
<dbReference type="EC" id="3.4.-.-" evidence="5"/>
<dbReference type="InterPro" id="IPR036005">
    <property type="entry name" value="Creatinase/aminopeptidase-like"/>
</dbReference>
<evidence type="ECO:0000256" key="1">
    <source>
        <dbReference type="ARBA" id="ARBA00022723"/>
    </source>
</evidence>
<reference evidence="5" key="1">
    <citation type="submission" date="2016-01" db="EMBL/GenBank/DDBJ databases">
        <authorList>
            <person name="Mcilroy J.S."/>
            <person name="Karst M S."/>
            <person name="Albertsen M."/>
        </authorList>
    </citation>
    <scope>NUCLEOTIDE SEQUENCE</scope>
    <source>
        <strain evidence="5">Cfx-K</strain>
    </source>
</reference>
<dbReference type="SUPFAM" id="SSF55920">
    <property type="entry name" value="Creatinase/aminopeptidase"/>
    <property type="match status" value="1"/>
</dbReference>
<dbReference type="PRINTS" id="PR00599">
    <property type="entry name" value="MAPEPTIDASE"/>
</dbReference>
<feature type="domain" description="Peptidase M24" evidence="3">
    <location>
        <begin position="152"/>
        <end position="353"/>
    </location>
</feature>
<dbReference type="PROSITE" id="PS00491">
    <property type="entry name" value="PROLINE_PEPTIDASE"/>
    <property type="match status" value="1"/>
</dbReference>
<keyword evidence="1" id="KW-0479">Metal-binding</keyword>
<protein>
    <submittedName>
        <fullName evidence="5">M24B family peptidase</fullName>
        <ecNumber evidence="5">3.4.-.-</ecNumber>
    </submittedName>
</protein>
<dbReference type="InterPro" id="IPR000994">
    <property type="entry name" value="Pept_M24"/>
</dbReference>
<dbReference type="InterPro" id="IPR001131">
    <property type="entry name" value="Peptidase_M24B_aminopep-P_CS"/>
</dbReference>
<dbReference type="Gene3D" id="3.40.350.10">
    <property type="entry name" value="Creatinase/prolidase N-terminal domain"/>
    <property type="match status" value="1"/>
</dbReference>
<dbReference type="Proteomes" id="UP000215027">
    <property type="component" value="Chromosome II"/>
</dbReference>
<evidence type="ECO:0000313" key="6">
    <source>
        <dbReference type="Proteomes" id="UP000215027"/>
    </source>
</evidence>
<evidence type="ECO:0000313" key="5">
    <source>
        <dbReference type="EMBL" id="CUS05982.1"/>
    </source>
</evidence>
<dbReference type="GO" id="GO:0046872">
    <property type="term" value="F:metal ion binding"/>
    <property type="evidence" value="ECO:0007669"/>
    <property type="project" value="UniProtKB-KW"/>
</dbReference>
<dbReference type="Gene3D" id="3.90.230.10">
    <property type="entry name" value="Creatinase/methionine aminopeptidase superfamily"/>
    <property type="match status" value="1"/>
</dbReference>
<dbReference type="SUPFAM" id="SSF53092">
    <property type="entry name" value="Creatinase/prolidase N-terminal domain"/>
    <property type="match status" value="1"/>
</dbReference>
<dbReference type="PANTHER" id="PTHR46112:SF3">
    <property type="entry name" value="AMINOPEPTIDASE YPDF"/>
    <property type="match status" value="1"/>
</dbReference>
<evidence type="ECO:0000259" key="4">
    <source>
        <dbReference type="Pfam" id="PF01321"/>
    </source>
</evidence>
<gene>
    <name evidence="5" type="ORF">CFX0092_B0448</name>
</gene>
<evidence type="ECO:0000259" key="3">
    <source>
        <dbReference type="Pfam" id="PF00557"/>
    </source>
</evidence>
<dbReference type="GO" id="GO:0004177">
    <property type="term" value="F:aminopeptidase activity"/>
    <property type="evidence" value="ECO:0007669"/>
    <property type="project" value="UniProtKB-ARBA"/>
</dbReference>
<sequence>MNDGMHSQRLQRLTEQIVAHGLDGLALVPGPNLLYFSGIHAHLSERPMVLIIPADDDPAIIIPTLEAMKAEAAGIAADRIFAWDDTEGFHGAFQQACAHLELADYLLGVEALHMRVLEMQTLQRFAPGLQIAHAEPALSALRAVKEPAEVAAMEKAIAVAEKALQRIAKRIKIGLTERQIAAMLTQELLASGAESIAFGPIVAAGPNSAIPHATPSDRAIRAGDLLVIDWGVYVDGYPSDITRTFAVGPIDPELQRIYEVVKLANEEARRAIRPGLTGRQIDRVARDVIEDAGYGDYFIHRTGHGLGLEIHEAPDMSPANDRPIVAGNVFTIEPGIYLPGRGGVRIEDNVVATQDGSRTLTTYDRELLTVG</sequence>
<dbReference type="InterPro" id="IPR029149">
    <property type="entry name" value="Creatin/AminoP/Spt16_N"/>
</dbReference>
<dbReference type="CDD" id="cd01092">
    <property type="entry name" value="APP-like"/>
    <property type="match status" value="1"/>
</dbReference>
<dbReference type="RefSeq" id="WP_162292534.1">
    <property type="nucleotide sequence ID" value="NZ_LN890656.1"/>
</dbReference>
<dbReference type="InterPro" id="IPR000587">
    <property type="entry name" value="Creatinase_N"/>
</dbReference>
<dbReference type="EMBL" id="LN890656">
    <property type="protein sequence ID" value="CUS05982.1"/>
    <property type="molecule type" value="Genomic_DNA"/>
</dbReference>
<dbReference type="Pfam" id="PF01321">
    <property type="entry name" value="Creatinase_N"/>
    <property type="match status" value="1"/>
</dbReference>
<dbReference type="Pfam" id="PF00557">
    <property type="entry name" value="Peptidase_M24"/>
    <property type="match status" value="1"/>
</dbReference>
<organism evidence="5 6">
    <name type="scientific">Candidatus Promineifilum breve</name>
    <dbReference type="NCBI Taxonomy" id="1806508"/>
    <lineage>
        <taxon>Bacteria</taxon>
        <taxon>Bacillati</taxon>
        <taxon>Chloroflexota</taxon>
        <taxon>Ardenticatenia</taxon>
        <taxon>Candidatus Promineifilales</taxon>
        <taxon>Candidatus Promineifilaceae</taxon>
        <taxon>Candidatus Promineifilum</taxon>
    </lineage>
</organism>